<protein>
    <submittedName>
        <fullName evidence="1">Uncharacterized protein</fullName>
    </submittedName>
</protein>
<comment type="caution">
    <text evidence="1">The sequence shown here is derived from an EMBL/GenBank/DDBJ whole genome shotgun (WGS) entry which is preliminary data.</text>
</comment>
<dbReference type="AlphaFoldDB" id="A0A4V1WXE0"/>
<keyword evidence="2" id="KW-1185">Reference proteome</keyword>
<name>A0A4V1WXE0_9PLEO</name>
<dbReference type="OrthoDB" id="3682596at2759"/>
<proteinExistence type="predicted"/>
<organism evidence="1 2">
    <name type="scientific">Alternaria arborescens</name>
    <dbReference type="NCBI Taxonomy" id="156630"/>
    <lineage>
        <taxon>Eukaryota</taxon>
        <taxon>Fungi</taxon>
        <taxon>Dikarya</taxon>
        <taxon>Ascomycota</taxon>
        <taxon>Pezizomycotina</taxon>
        <taxon>Dothideomycetes</taxon>
        <taxon>Pleosporomycetidae</taxon>
        <taxon>Pleosporales</taxon>
        <taxon>Pleosporineae</taxon>
        <taxon>Pleosporaceae</taxon>
        <taxon>Alternaria</taxon>
        <taxon>Alternaria sect. Alternaria</taxon>
    </lineage>
</organism>
<accession>A0A4V1WXE0</accession>
<dbReference type="Proteomes" id="UP000293823">
    <property type="component" value="Unassembled WGS sequence"/>
</dbReference>
<evidence type="ECO:0000313" key="1">
    <source>
        <dbReference type="EMBL" id="RYO26982.1"/>
    </source>
</evidence>
<dbReference type="EMBL" id="PEJP01000096">
    <property type="protein sequence ID" value="RYO26982.1"/>
    <property type="molecule type" value="Genomic_DNA"/>
</dbReference>
<reference evidence="2" key="1">
    <citation type="journal article" date="2019" name="bioRxiv">
        <title>Genomics, evolutionary history and diagnostics of the Alternaria alternata species group including apple and Asian pear pathotypes.</title>
        <authorList>
            <person name="Armitage A.D."/>
            <person name="Cockerton H.M."/>
            <person name="Sreenivasaprasad S."/>
            <person name="Woodhall J.W."/>
            <person name="Lane C.R."/>
            <person name="Harrison R.J."/>
            <person name="Clarkson J.P."/>
        </authorList>
    </citation>
    <scope>NUCLEOTIDE SEQUENCE [LARGE SCALE GENOMIC DNA]</scope>
    <source>
        <strain evidence="2">RGR 97.0016</strain>
    </source>
</reference>
<gene>
    <name evidence="1" type="ORF">AA0113_g12373</name>
</gene>
<sequence>MAKLEGNVTKAAIAIDPGKLTFLDLPTELRVMVYD</sequence>
<evidence type="ECO:0000313" key="2">
    <source>
        <dbReference type="Proteomes" id="UP000293823"/>
    </source>
</evidence>